<reference evidence="1" key="1">
    <citation type="submission" date="2019-03" db="EMBL/GenBank/DDBJ databases">
        <title>Single cell metagenomics reveals metabolic interactions within the superorganism composed of flagellate Streblomastix strix and complex community of Bacteroidetes bacteria on its surface.</title>
        <authorList>
            <person name="Treitli S.C."/>
            <person name="Kolisko M."/>
            <person name="Husnik F."/>
            <person name="Keeling P."/>
            <person name="Hampl V."/>
        </authorList>
    </citation>
    <scope>NUCLEOTIDE SEQUENCE</scope>
    <source>
        <strain evidence="1">STM</strain>
    </source>
</reference>
<organism evidence="1">
    <name type="scientific">termite gut metagenome</name>
    <dbReference type="NCBI Taxonomy" id="433724"/>
    <lineage>
        <taxon>unclassified sequences</taxon>
        <taxon>metagenomes</taxon>
        <taxon>organismal metagenomes</taxon>
    </lineage>
</organism>
<proteinExistence type="predicted"/>
<gene>
    <name evidence="1" type="ORF">EZS27_036145</name>
</gene>
<dbReference type="AlphaFoldDB" id="A0A5J4PWA6"/>
<dbReference type="EMBL" id="SNRY01006251">
    <property type="protein sequence ID" value="KAA6313018.1"/>
    <property type="molecule type" value="Genomic_DNA"/>
</dbReference>
<evidence type="ECO:0000313" key="1">
    <source>
        <dbReference type="EMBL" id="KAA6313018.1"/>
    </source>
</evidence>
<name>A0A5J4PWA6_9ZZZZ</name>
<evidence type="ECO:0008006" key="2">
    <source>
        <dbReference type="Google" id="ProtNLM"/>
    </source>
</evidence>
<comment type="caution">
    <text evidence="1">The sequence shown here is derived from an EMBL/GenBank/DDBJ whole genome shotgun (WGS) entry which is preliminary data.</text>
</comment>
<sequence length="156" mass="19095">MKKRIILLLGFCVFSLVLWAAKECNQYITPDEFRHKQKVFIIEKAKLTSKEAAEFFPIYFEFQDKKRDLNDQIAQLMRGTKEENSRETQYKEIIDKMYELRTMQNELDKKYYEKFKKVLSYKKIYCVQKAEMHFHRELLKTMHKEDIRKPPHSDRK</sequence>
<accession>A0A5J4PWA6</accession>
<protein>
    <recommendedName>
        <fullName evidence="2">Periplasmic heavy metal sensor</fullName>
    </recommendedName>
</protein>